<feature type="transmembrane region" description="Helical" evidence="1">
    <location>
        <begin position="58"/>
        <end position="82"/>
    </location>
</feature>
<gene>
    <name evidence="2" type="ORF">PENTCL1PPCAC_25751</name>
</gene>
<dbReference type="EMBL" id="BTSX01000006">
    <property type="protein sequence ID" value="GMT03577.1"/>
    <property type="molecule type" value="Genomic_DNA"/>
</dbReference>
<dbReference type="InterPro" id="IPR019428">
    <property type="entry name" value="7TM_GPCR_serpentine_rcpt_Str"/>
</dbReference>
<dbReference type="InterPro" id="IPR019423">
    <property type="entry name" value="7TM_GPCR_serpentine_rcpt_Srj"/>
</dbReference>
<feature type="transmembrane region" description="Helical" evidence="1">
    <location>
        <begin position="103"/>
        <end position="131"/>
    </location>
</feature>
<proteinExistence type="predicted"/>
<evidence type="ECO:0000313" key="2">
    <source>
        <dbReference type="EMBL" id="GMT03577.1"/>
    </source>
</evidence>
<reference evidence="2" key="1">
    <citation type="submission" date="2023-10" db="EMBL/GenBank/DDBJ databases">
        <title>Genome assembly of Pristionchus species.</title>
        <authorList>
            <person name="Yoshida K."/>
            <person name="Sommer R.J."/>
        </authorList>
    </citation>
    <scope>NUCLEOTIDE SEQUENCE</scope>
    <source>
        <strain evidence="2">RS0144</strain>
    </source>
</reference>
<evidence type="ECO:0000256" key="1">
    <source>
        <dbReference type="SAM" id="Phobius"/>
    </source>
</evidence>
<protein>
    <recommendedName>
        <fullName evidence="4">G protein-coupled receptor</fullName>
    </recommendedName>
</protein>
<dbReference type="PANTHER" id="PTHR45907:SF16">
    <property type="entry name" value="SERPENTINE RECEPTOR, CLASS J"/>
    <property type="match status" value="1"/>
</dbReference>
<evidence type="ECO:0000313" key="3">
    <source>
        <dbReference type="Proteomes" id="UP001432027"/>
    </source>
</evidence>
<sequence>ITRYIGFDNEDNQKYVHDLFNAFDVFPTHLKYDLADIDEYIVVVFWHGGLWNGHWQEIIGSATLGILGQLAYVFMTYAAINTMQHLKNTPQMSQGWKQQHVQLFRALVLQALTPFITSYVPIGLCGFLPFFGAELPLFSVLTPPFCALHPVFDAVLLPTQIFFCRNTLIDWVLCRDDRKNSRVIFLFDSEEKIDVRDRRRKSY</sequence>
<name>A0AAV5U9V2_9BILA</name>
<dbReference type="AlphaFoldDB" id="A0AAV5U9V2"/>
<dbReference type="PANTHER" id="PTHR45907">
    <property type="entry name" value="SERPENTINE RECEPTOR, CLASS J"/>
    <property type="match status" value="1"/>
</dbReference>
<evidence type="ECO:0008006" key="4">
    <source>
        <dbReference type="Google" id="ProtNLM"/>
    </source>
</evidence>
<comment type="caution">
    <text evidence="2">The sequence shown here is derived from an EMBL/GenBank/DDBJ whole genome shotgun (WGS) entry which is preliminary data.</text>
</comment>
<keyword evidence="3" id="KW-1185">Reference proteome</keyword>
<keyword evidence="1" id="KW-0812">Transmembrane</keyword>
<accession>A0AAV5U9V2</accession>
<dbReference type="Pfam" id="PF10326">
    <property type="entry name" value="7TM_GPCR_Str"/>
    <property type="match status" value="1"/>
</dbReference>
<organism evidence="2 3">
    <name type="scientific">Pristionchus entomophagus</name>
    <dbReference type="NCBI Taxonomy" id="358040"/>
    <lineage>
        <taxon>Eukaryota</taxon>
        <taxon>Metazoa</taxon>
        <taxon>Ecdysozoa</taxon>
        <taxon>Nematoda</taxon>
        <taxon>Chromadorea</taxon>
        <taxon>Rhabditida</taxon>
        <taxon>Rhabditina</taxon>
        <taxon>Diplogasteromorpha</taxon>
        <taxon>Diplogasteroidea</taxon>
        <taxon>Neodiplogasteridae</taxon>
        <taxon>Pristionchus</taxon>
    </lineage>
</organism>
<keyword evidence="1" id="KW-1133">Transmembrane helix</keyword>
<dbReference type="Proteomes" id="UP001432027">
    <property type="component" value="Unassembled WGS sequence"/>
</dbReference>
<feature type="non-terminal residue" evidence="2">
    <location>
        <position position="1"/>
    </location>
</feature>
<dbReference type="SUPFAM" id="SSF81321">
    <property type="entry name" value="Family A G protein-coupled receptor-like"/>
    <property type="match status" value="1"/>
</dbReference>
<keyword evidence="1" id="KW-0472">Membrane</keyword>